<keyword evidence="9" id="KW-0201">Cytochrome c-type biogenesis</keyword>
<comment type="subcellular location">
    <subcellularLocation>
        <location evidence="2">Cell inner membrane</location>
        <topology evidence="2">Multi-pass membrane protein</topology>
    </subcellularLocation>
</comment>
<gene>
    <name evidence="13" type="ORF">SOCE26_027880</name>
</gene>
<keyword evidence="7" id="KW-0997">Cell inner membrane</keyword>
<evidence type="ECO:0000256" key="3">
    <source>
        <dbReference type="ARBA" id="ARBA00010544"/>
    </source>
</evidence>
<name>A0A2L0EPZ4_SORCE</name>
<evidence type="ECO:0000313" key="14">
    <source>
        <dbReference type="Proteomes" id="UP000238348"/>
    </source>
</evidence>
<keyword evidence="11 12" id="KW-0472">Membrane</keyword>
<evidence type="ECO:0000256" key="5">
    <source>
        <dbReference type="ARBA" id="ARBA00022448"/>
    </source>
</evidence>
<feature type="transmembrane region" description="Helical" evidence="12">
    <location>
        <begin position="78"/>
        <end position="96"/>
    </location>
</feature>
<dbReference type="Proteomes" id="UP000238348">
    <property type="component" value="Chromosome"/>
</dbReference>
<feature type="transmembrane region" description="Helical" evidence="12">
    <location>
        <begin position="185"/>
        <end position="204"/>
    </location>
</feature>
<feature type="transmembrane region" description="Helical" evidence="12">
    <location>
        <begin position="152"/>
        <end position="173"/>
    </location>
</feature>
<dbReference type="GO" id="GO:1903607">
    <property type="term" value="P:cytochrome c biosynthetic process"/>
    <property type="evidence" value="ECO:0007669"/>
    <property type="project" value="TreeGrafter"/>
</dbReference>
<dbReference type="GO" id="GO:0005886">
    <property type="term" value="C:plasma membrane"/>
    <property type="evidence" value="ECO:0007669"/>
    <property type="project" value="UniProtKB-SubCell"/>
</dbReference>
<evidence type="ECO:0000256" key="11">
    <source>
        <dbReference type="ARBA" id="ARBA00023136"/>
    </source>
</evidence>
<evidence type="ECO:0000256" key="1">
    <source>
        <dbReference type="ARBA" id="ARBA00002442"/>
    </source>
</evidence>
<evidence type="ECO:0000313" key="13">
    <source>
        <dbReference type="EMBL" id="AUX41377.1"/>
    </source>
</evidence>
<evidence type="ECO:0000256" key="2">
    <source>
        <dbReference type="ARBA" id="ARBA00004429"/>
    </source>
</evidence>
<evidence type="ECO:0000256" key="9">
    <source>
        <dbReference type="ARBA" id="ARBA00022748"/>
    </source>
</evidence>
<comment type="similarity">
    <text evidence="3">Belongs to the CcmB/CycW/HelB family.</text>
</comment>
<evidence type="ECO:0000256" key="8">
    <source>
        <dbReference type="ARBA" id="ARBA00022692"/>
    </source>
</evidence>
<dbReference type="EMBL" id="CP012673">
    <property type="protein sequence ID" value="AUX41377.1"/>
    <property type="molecule type" value="Genomic_DNA"/>
</dbReference>
<comment type="function">
    <text evidence="1">Required for the export of heme to the periplasm for the biogenesis of c-type cytochromes.</text>
</comment>
<evidence type="ECO:0000256" key="10">
    <source>
        <dbReference type="ARBA" id="ARBA00022989"/>
    </source>
</evidence>
<dbReference type="PRINTS" id="PR01414">
    <property type="entry name" value="CCMBBIOGNSIS"/>
</dbReference>
<evidence type="ECO:0000256" key="12">
    <source>
        <dbReference type="SAM" id="Phobius"/>
    </source>
</evidence>
<evidence type="ECO:0000256" key="4">
    <source>
        <dbReference type="ARBA" id="ARBA00016452"/>
    </source>
</evidence>
<dbReference type="Pfam" id="PF03379">
    <property type="entry name" value="CcmB"/>
    <property type="match status" value="1"/>
</dbReference>
<dbReference type="GO" id="GO:0015232">
    <property type="term" value="F:heme transmembrane transporter activity"/>
    <property type="evidence" value="ECO:0007669"/>
    <property type="project" value="InterPro"/>
</dbReference>
<dbReference type="PANTHER" id="PTHR30070:SF1">
    <property type="entry name" value="CYTOCHROME C BIOGENESIS B-RELATED"/>
    <property type="match status" value="1"/>
</dbReference>
<evidence type="ECO:0000256" key="7">
    <source>
        <dbReference type="ARBA" id="ARBA00022519"/>
    </source>
</evidence>
<evidence type="ECO:0000256" key="6">
    <source>
        <dbReference type="ARBA" id="ARBA00022475"/>
    </source>
</evidence>
<dbReference type="InterPro" id="IPR003544">
    <property type="entry name" value="Cyt_c_biogenesis_CcmB"/>
</dbReference>
<dbReference type="PANTHER" id="PTHR30070">
    <property type="entry name" value="HEME EXPORTER PROTEIN B"/>
    <property type="match status" value="1"/>
</dbReference>
<feature type="transmembrane region" description="Helical" evidence="12">
    <location>
        <begin position="45"/>
        <end position="66"/>
    </location>
</feature>
<feature type="transmembrane region" description="Helical" evidence="12">
    <location>
        <begin position="224"/>
        <end position="244"/>
    </location>
</feature>
<organism evidence="13 14">
    <name type="scientific">Sorangium cellulosum</name>
    <name type="common">Polyangium cellulosum</name>
    <dbReference type="NCBI Taxonomy" id="56"/>
    <lineage>
        <taxon>Bacteria</taxon>
        <taxon>Pseudomonadati</taxon>
        <taxon>Myxococcota</taxon>
        <taxon>Polyangia</taxon>
        <taxon>Polyangiales</taxon>
        <taxon>Polyangiaceae</taxon>
        <taxon>Sorangium</taxon>
    </lineage>
</organism>
<proteinExistence type="inferred from homology"/>
<dbReference type="GO" id="GO:0017004">
    <property type="term" value="P:cytochrome complex assembly"/>
    <property type="evidence" value="ECO:0007669"/>
    <property type="project" value="UniProtKB-KW"/>
</dbReference>
<dbReference type="InterPro" id="IPR026031">
    <property type="entry name" value="Cyt_c_CcmB_bac"/>
</dbReference>
<keyword evidence="5" id="KW-0813">Transport</keyword>
<reference evidence="13 14" key="1">
    <citation type="submission" date="2015-09" db="EMBL/GenBank/DDBJ databases">
        <title>Sorangium comparison.</title>
        <authorList>
            <person name="Zaburannyi N."/>
            <person name="Bunk B."/>
            <person name="Overmann J."/>
            <person name="Mueller R."/>
        </authorList>
    </citation>
    <scope>NUCLEOTIDE SEQUENCE [LARGE SCALE GENOMIC DNA]</scope>
    <source>
        <strain evidence="13 14">So ce26</strain>
    </source>
</reference>
<dbReference type="PIRSF" id="PIRSF002764">
    <property type="entry name" value="CcmB"/>
    <property type="match status" value="1"/>
</dbReference>
<accession>A0A2L0EPZ4</accession>
<keyword evidence="10 12" id="KW-1133">Transmembrane helix</keyword>
<protein>
    <recommendedName>
        <fullName evidence="4">Heme exporter protein B</fullName>
    </recommendedName>
</protein>
<dbReference type="RefSeq" id="WP_234023641.1">
    <property type="nucleotide sequence ID" value="NZ_CP012673.1"/>
</dbReference>
<keyword evidence="6" id="KW-1003">Cell membrane</keyword>
<sequence length="246" mass="25245">MLSAQPTTAPGTRAAPLRRGAPGWARQALLVARKDLAIELATGEIVTTSGFFAVLVAVIASLAFHAGQDATERVAPGVIWVSVAFASVLALSRTWQREREDGALAGLLVLPIARSALFAGKALGLCLFVTAVELIIIPVAALLFAVDLAEAGGGLALFCLAATPGIAASGTLFGAMTVRTRARDLVLASVLFPLLAPTLLAAVAGTRELFGGATIAELTDYMALMAVFDVVFIAGGIGLFDLMIEG</sequence>
<dbReference type="AlphaFoldDB" id="A0A2L0EPZ4"/>
<keyword evidence="8 12" id="KW-0812">Transmembrane</keyword>
<feature type="transmembrane region" description="Helical" evidence="12">
    <location>
        <begin position="126"/>
        <end position="146"/>
    </location>
</feature>